<evidence type="ECO:0000259" key="2">
    <source>
        <dbReference type="Pfam" id="PF05050"/>
    </source>
</evidence>
<keyword evidence="1" id="KW-0732">Signal</keyword>
<dbReference type="Gene3D" id="3.40.50.150">
    <property type="entry name" value="Vaccinia Virus protein VP39"/>
    <property type="match status" value="1"/>
</dbReference>
<dbReference type="GO" id="GO:0016197">
    <property type="term" value="P:endosomal transport"/>
    <property type="evidence" value="ECO:0007669"/>
    <property type="project" value="TreeGrafter"/>
</dbReference>
<evidence type="ECO:0000256" key="1">
    <source>
        <dbReference type="SAM" id="SignalP"/>
    </source>
</evidence>
<dbReference type="EMBL" id="IACT01003386">
    <property type="protein sequence ID" value="LAC22631.1"/>
    <property type="molecule type" value="mRNA"/>
</dbReference>
<accession>A0A6A7FVM6</accession>
<dbReference type="GO" id="GO:0005886">
    <property type="term" value="C:plasma membrane"/>
    <property type="evidence" value="ECO:0007669"/>
    <property type="project" value="TreeGrafter"/>
</dbReference>
<feature type="chain" id="PRO_5025332075" evidence="1">
    <location>
        <begin position="28"/>
        <end position="310"/>
    </location>
</feature>
<reference evidence="3" key="1">
    <citation type="submission" date="2017-11" db="EMBL/GenBank/DDBJ databases">
        <title>The sensing device of the deep-sea amphipod.</title>
        <authorList>
            <person name="Kobayashi H."/>
            <person name="Nagahama T."/>
            <person name="Arai W."/>
            <person name="Sasagawa Y."/>
            <person name="Umeda M."/>
            <person name="Hayashi T."/>
            <person name="Nikaido I."/>
            <person name="Watanabe H."/>
            <person name="Oguri K."/>
            <person name="Kitazato H."/>
            <person name="Fujioka K."/>
            <person name="Kido Y."/>
            <person name="Takami H."/>
        </authorList>
    </citation>
    <scope>NUCLEOTIDE SEQUENCE</scope>
    <source>
        <tissue evidence="3">Whole body</tissue>
    </source>
</reference>
<dbReference type="GO" id="GO:0031902">
    <property type="term" value="C:late endosome membrane"/>
    <property type="evidence" value="ECO:0007669"/>
    <property type="project" value="TreeGrafter"/>
</dbReference>
<dbReference type="GO" id="GO:0006888">
    <property type="term" value="P:endoplasmic reticulum to Golgi vesicle-mediated transport"/>
    <property type="evidence" value="ECO:0007669"/>
    <property type="project" value="TreeGrafter"/>
</dbReference>
<proteinExistence type="evidence at transcript level"/>
<dbReference type="GO" id="GO:0005794">
    <property type="term" value="C:Golgi apparatus"/>
    <property type="evidence" value="ECO:0007669"/>
    <property type="project" value="TreeGrafter"/>
</dbReference>
<feature type="domain" description="Methyltransferase FkbM" evidence="2">
    <location>
        <begin position="130"/>
        <end position="286"/>
    </location>
</feature>
<dbReference type="PANTHER" id="PTHR34009:SF2">
    <property type="entry name" value="PROTEIN STAR"/>
    <property type="match status" value="1"/>
</dbReference>
<dbReference type="InterPro" id="IPR006342">
    <property type="entry name" value="FkbM_mtfrase"/>
</dbReference>
<dbReference type="SUPFAM" id="SSF53335">
    <property type="entry name" value="S-adenosyl-L-methionine-dependent methyltransferases"/>
    <property type="match status" value="1"/>
</dbReference>
<protein>
    <submittedName>
        <fullName evidence="3">Protein Star</fullName>
    </submittedName>
</protein>
<sequence>MMSRGVRHLMTVVLLSVLLLLFYLSLSTEPLSPLLRASPHSPSILNAQHVRQETDGKSNRYVSSTSKAKDSIKRAADDAATIKELRESYLFPPSTEPYNLEEPSNINPSMGQAQAIDYIFKAKRDGFYLECGGLDGEVRSNTLFFERYRGWRGLVIEADPANFAIMKTKHRRAYTSPTCLATTPYPSKVVFAQNSNRGHIYNVLTYDDAPAIGLVNVQCFPLYSYLLALNTTTVDYFSLDVEGAEYKVLETIPWDKLDIKTLSVEYFHDAEGKVAIKQLLESKGYDVYMEVTDPNNLANDFIFVKRELMR</sequence>
<dbReference type="AlphaFoldDB" id="A0A6A7FVM6"/>
<dbReference type="InterPro" id="IPR053202">
    <property type="entry name" value="EGF_Rcpt_Signaling_Reg"/>
</dbReference>
<organism evidence="3">
    <name type="scientific">Hirondellea gigas</name>
    <dbReference type="NCBI Taxonomy" id="1518452"/>
    <lineage>
        <taxon>Eukaryota</taxon>
        <taxon>Metazoa</taxon>
        <taxon>Ecdysozoa</taxon>
        <taxon>Arthropoda</taxon>
        <taxon>Crustacea</taxon>
        <taxon>Multicrustacea</taxon>
        <taxon>Malacostraca</taxon>
        <taxon>Eumalacostraca</taxon>
        <taxon>Peracarida</taxon>
        <taxon>Amphipoda</taxon>
        <taxon>Amphilochidea</taxon>
        <taxon>Lysianassida</taxon>
        <taxon>Lysianassidira</taxon>
        <taxon>Lysianassoidea</taxon>
        <taxon>Lysianassidae</taxon>
        <taxon>Hirondellea</taxon>
    </lineage>
</organism>
<dbReference type="Pfam" id="PF05050">
    <property type="entry name" value="Methyltransf_21"/>
    <property type="match status" value="1"/>
</dbReference>
<name>A0A6A7FVM6_9CRUS</name>
<dbReference type="InterPro" id="IPR029063">
    <property type="entry name" value="SAM-dependent_MTases_sf"/>
</dbReference>
<feature type="signal peptide" evidence="1">
    <location>
        <begin position="1"/>
        <end position="27"/>
    </location>
</feature>
<evidence type="ECO:0000313" key="3">
    <source>
        <dbReference type="EMBL" id="LAC22631.1"/>
    </source>
</evidence>
<dbReference type="PANTHER" id="PTHR34009">
    <property type="entry name" value="PROTEIN STAR"/>
    <property type="match status" value="1"/>
</dbReference>
<dbReference type="GO" id="GO:0005789">
    <property type="term" value="C:endoplasmic reticulum membrane"/>
    <property type="evidence" value="ECO:0007669"/>
    <property type="project" value="TreeGrafter"/>
</dbReference>